<evidence type="ECO:0000313" key="3">
    <source>
        <dbReference type="EMBL" id="NNG35938.1"/>
    </source>
</evidence>
<keyword evidence="4" id="KW-1185">Reference proteome</keyword>
<dbReference type="Proteomes" id="UP000562984">
    <property type="component" value="Unassembled WGS sequence"/>
</dbReference>
<feature type="transmembrane region" description="Helical" evidence="2">
    <location>
        <begin position="101"/>
        <end position="121"/>
    </location>
</feature>
<proteinExistence type="predicted"/>
<keyword evidence="2" id="KW-0812">Transmembrane</keyword>
<keyword evidence="2" id="KW-0472">Membrane</keyword>
<name>A0A849AA01_9ACTN</name>
<feature type="transmembrane region" description="Helical" evidence="2">
    <location>
        <begin position="245"/>
        <end position="266"/>
    </location>
</feature>
<dbReference type="EMBL" id="JABEND010000004">
    <property type="protein sequence ID" value="NNG35938.1"/>
    <property type="molecule type" value="Genomic_DNA"/>
</dbReference>
<feature type="transmembrane region" description="Helical" evidence="2">
    <location>
        <begin position="337"/>
        <end position="361"/>
    </location>
</feature>
<feature type="transmembrane region" description="Helical" evidence="2">
    <location>
        <begin position="373"/>
        <end position="396"/>
    </location>
</feature>
<feature type="compositionally biased region" description="Low complexity" evidence="1">
    <location>
        <begin position="471"/>
        <end position="501"/>
    </location>
</feature>
<reference evidence="3 4" key="1">
    <citation type="submission" date="2020-05" db="EMBL/GenBank/DDBJ databases">
        <title>Nakamurella sp. DB0629 isolated from air conditioner.</title>
        <authorList>
            <person name="Kim D.H."/>
            <person name="Kim D.-U."/>
        </authorList>
    </citation>
    <scope>NUCLEOTIDE SEQUENCE [LARGE SCALE GENOMIC DNA]</scope>
    <source>
        <strain evidence="3 4">DB0629</strain>
    </source>
</reference>
<dbReference type="InterPro" id="IPR045931">
    <property type="entry name" value="DUF6350"/>
</dbReference>
<feature type="transmembrane region" description="Helical" evidence="2">
    <location>
        <begin position="204"/>
        <end position="225"/>
    </location>
</feature>
<organism evidence="3 4">
    <name type="scientific">Nakamurella aerolata</name>
    <dbReference type="NCBI Taxonomy" id="1656892"/>
    <lineage>
        <taxon>Bacteria</taxon>
        <taxon>Bacillati</taxon>
        <taxon>Actinomycetota</taxon>
        <taxon>Actinomycetes</taxon>
        <taxon>Nakamurellales</taxon>
        <taxon>Nakamurellaceae</taxon>
        <taxon>Nakamurella</taxon>
    </lineage>
</organism>
<dbReference type="Pfam" id="PF19877">
    <property type="entry name" value="DUF6350"/>
    <property type="match status" value="1"/>
</dbReference>
<gene>
    <name evidence="3" type="ORF">HKD39_09480</name>
</gene>
<keyword evidence="2" id="KW-1133">Transmembrane helix</keyword>
<feature type="transmembrane region" description="Helical" evidence="2">
    <location>
        <begin position="40"/>
        <end position="64"/>
    </location>
</feature>
<evidence type="ECO:0000313" key="4">
    <source>
        <dbReference type="Proteomes" id="UP000562984"/>
    </source>
</evidence>
<feature type="compositionally biased region" description="Basic residues" evidence="1">
    <location>
        <begin position="522"/>
        <end position="532"/>
    </location>
</feature>
<sequence length="532" mass="51659">MSITSRQLRGTGRDRSPAIALTVGDQPAATTLPLAIGFGLLRALAATAAGLILACGVGVLIWAVTPGSPDAGALVRGAIAAFGAANFLPPSIDGIRVTATPLLLSAVCFGAVASAGNLRFGRRAPLPGMPAQLLVAVLTGVAYGAFTSAAVAALAPPGAAAERVERPIAFGVVAAVAGLTLRGKEFPRAFRSWAPPWLRGGLRAGAAASALIAAGGAITLTAGLVRSFGTATDLASTAPGFGDGVGMLLLGLAYLPNALVAGIGYSSGVGFLVGGGSYSPLGSAGAELPGLPLLAAVPTNAGVSWLGLLSTLFPLAAGLLAGWLLTRTTRSMTGRLLGAAVAAVVVAAVCALLAGVAGGGIEGSSWARLTVPWWSGLLLGGVVGVLAAAVGGVGVLTGRVGAAGGSGSSAAASHLTEPIAVVADEPAGGGDAPAAEPAESVEPAESAESAERVDADEPAELAADIEPADVESAAAAERPEPAEFAEGAEGPGVPDDTVAGADAKDGGDPAVAEDGDAAGGGGRHRRGRRRNR</sequence>
<comment type="caution">
    <text evidence="3">The sequence shown here is derived from an EMBL/GenBank/DDBJ whole genome shotgun (WGS) entry which is preliminary data.</text>
</comment>
<feature type="transmembrane region" description="Helical" evidence="2">
    <location>
        <begin position="303"/>
        <end position="325"/>
    </location>
</feature>
<dbReference type="AlphaFoldDB" id="A0A849AA01"/>
<feature type="transmembrane region" description="Helical" evidence="2">
    <location>
        <begin position="133"/>
        <end position="155"/>
    </location>
</feature>
<dbReference type="RefSeq" id="WP_171199618.1">
    <property type="nucleotide sequence ID" value="NZ_JABEND010000004.1"/>
</dbReference>
<feature type="compositionally biased region" description="Low complexity" evidence="1">
    <location>
        <begin position="424"/>
        <end position="447"/>
    </location>
</feature>
<feature type="region of interest" description="Disordered" evidence="1">
    <location>
        <begin position="424"/>
        <end position="532"/>
    </location>
</feature>
<evidence type="ECO:0000256" key="2">
    <source>
        <dbReference type="SAM" id="Phobius"/>
    </source>
</evidence>
<evidence type="ECO:0000256" key="1">
    <source>
        <dbReference type="SAM" id="MobiDB-lite"/>
    </source>
</evidence>
<accession>A0A849AA01</accession>
<protein>
    <submittedName>
        <fullName evidence="3">Uncharacterized protein</fullName>
    </submittedName>
</protein>